<organism evidence="1 2">
    <name type="scientific">Acetohalobium arabaticum (strain ATCC 49924 / DSM 5501 / Z-7288)</name>
    <dbReference type="NCBI Taxonomy" id="574087"/>
    <lineage>
        <taxon>Bacteria</taxon>
        <taxon>Bacillati</taxon>
        <taxon>Bacillota</taxon>
        <taxon>Clostridia</taxon>
        <taxon>Halanaerobiales</taxon>
        <taxon>Halobacteroidaceae</taxon>
        <taxon>Acetohalobium</taxon>
    </lineage>
</organism>
<dbReference type="Pfam" id="PF16256">
    <property type="entry name" value="DUF4911"/>
    <property type="match status" value="1"/>
</dbReference>
<reference evidence="1 2" key="1">
    <citation type="journal article" date="2010" name="Stand. Genomic Sci.">
        <title>Complete genome sequence of Acetohalobium arabaticum type strain (Z-7288).</title>
        <authorList>
            <person name="Sikorski J."/>
            <person name="Lapidus A."/>
            <person name="Chertkov O."/>
            <person name="Lucas S."/>
            <person name="Copeland A."/>
            <person name="Glavina Del Rio T."/>
            <person name="Nolan M."/>
            <person name="Tice H."/>
            <person name="Cheng J.F."/>
            <person name="Han C."/>
            <person name="Brambilla E."/>
            <person name="Pitluck S."/>
            <person name="Liolios K."/>
            <person name="Ivanova N."/>
            <person name="Mavromatis K."/>
            <person name="Mikhailova N."/>
            <person name="Pati A."/>
            <person name="Bruce D."/>
            <person name="Detter C."/>
            <person name="Tapia R."/>
            <person name="Goodwin L."/>
            <person name="Chen A."/>
            <person name="Palaniappan K."/>
            <person name="Land M."/>
            <person name="Hauser L."/>
            <person name="Chang Y.J."/>
            <person name="Jeffries C.D."/>
            <person name="Rohde M."/>
            <person name="Goker M."/>
            <person name="Spring S."/>
            <person name="Woyke T."/>
            <person name="Bristow J."/>
            <person name="Eisen J.A."/>
            <person name="Markowitz V."/>
            <person name="Hugenholtz P."/>
            <person name="Kyrpides N.C."/>
            <person name="Klenk H.P."/>
        </authorList>
    </citation>
    <scope>NUCLEOTIDE SEQUENCE [LARGE SCALE GENOMIC DNA]</scope>
    <source>
        <strain evidence="2">ATCC 49924 / DSM 5501 / Z-7288</strain>
    </source>
</reference>
<dbReference type="Proteomes" id="UP000001661">
    <property type="component" value="Chromosome"/>
</dbReference>
<sequence length="75" mass="8399">MDTLLIKLEVEKPQMSYVNNILKAYEGLAMVTIIGGDTGKMELQVPPSTKEDVLAILDDLADKIELEITYIEDEE</sequence>
<dbReference type="AlphaFoldDB" id="D9QUQ8"/>
<dbReference type="STRING" id="574087.Acear_0420"/>
<dbReference type="InterPro" id="IPR032587">
    <property type="entry name" value="DUF4911"/>
</dbReference>
<protein>
    <recommendedName>
        <fullName evidence="3">DUF4911 domain-containing protein</fullName>
    </recommendedName>
</protein>
<evidence type="ECO:0008006" key="3">
    <source>
        <dbReference type="Google" id="ProtNLM"/>
    </source>
</evidence>
<dbReference type="HOGENOM" id="CLU_199476_0_0_9"/>
<keyword evidence="2" id="KW-1185">Reference proteome</keyword>
<evidence type="ECO:0000313" key="1">
    <source>
        <dbReference type="EMBL" id="ADL11967.1"/>
    </source>
</evidence>
<dbReference type="KEGG" id="aar:Acear_0420"/>
<dbReference type="EMBL" id="CP002105">
    <property type="protein sequence ID" value="ADL11967.1"/>
    <property type="molecule type" value="Genomic_DNA"/>
</dbReference>
<proteinExistence type="predicted"/>
<dbReference type="RefSeq" id="WP_013277413.1">
    <property type="nucleotide sequence ID" value="NC_014378.1"/>
</dbReference>
<name>D9QUQ8_ACEAZ</name>
<gene>
    <name evidence="1" type="ordered locus">Acear_0420</name>
</gene>
<accession>D9QUQ8</accession>
<evidence type="ECO:0000313" key="2">
    <source>
        <dbReference type="Proteomes" id="UP000001661"/>
    </source>
</evidence>